<evidence type="ECO:0000313" key="2">
    <source>
        <dbReference type="EMBL" id="OES46613.1"/>
    </source>
</evidence>
<dbReference type="Proteomes" id="UP000095658">
    <property type="component" value="Unassembled WGS sequence"/>
</dbReference>
<dbReference type="AlphaFoldDB" id="A0A1E7DU53"/>
<keyword evidence="3" id="KW-1185">Reference proteome</keyword>
<proteinExistence type="predicted"/>
<name>A0A1E7DU53_9BACI</name>
<dbReference type="EMBL" id="MAMP01000001">
    <property type="protein sequence ID" value="OES46613.1"/>
    <property type="molecule type" value="Genomic_DNA"/>
</dbReference>
<evidence type="ECO:0000256" key="1">
    <source>
        <dbReference type="SAM" id="MobiDB-lite"/>
    </source>
</evidence>
<comment type="caution">
    <text evidence="2">The sequence shown here is derived from an EMBL/GenBank/DDBJ whole genome shotgun (WGS) entry which is preliminary data.</text>
</comment>
<feature type="compositionally biased region" description="Basic and acidic residues" evidence="1">
    <location>
        <begin position="29"/>
        <end position="45"/>
    </location>
</feature>
<dbReference type="RefSeq" id="WP_069936777.1">
    <property type="nucleotide sequence ID" value="NZ_MAMP01000001.1"/>
</dbReference>
<evidence type="ECO:0000313" key="3">
    <source>
        <dbReference type="Proteomes" id="UP000095658"/>
    </source>
</evidence>
<sequence>MPYLILAMIIGITGFLIIRAVKKKNNSKSHNDIKLDRPFDSKLDAPESGTKHSIQSEAKQDDEHAKRF</sequence>
<dbReference type="OrthoDB" id="2455398at2"/>
<gene>
    <name evidence="2" type="ORF">BA724_00715</name>
</gene>
<organism evidence="2 3">
    <name type="scientific">Domibacillus iocasae</name>
    <dbReference type="NCBI Taxonomy" id="1714016"/>
    <lineage>
        <taxon>Bacteria</taxon>
        <taxon>Bacillati</taxon>
        <taxon>Bacillota</taxon>
        <taxon>Bacilli</taxon>
        <taxon>Bacillales</taxon>
        <taxon>Bacillaceae</taxon>
        <taxon>Domibacillus</taxon>
    </lineage>
</organism>
<protein>
    <recommendedName>
        <fullName evidence="4">DUF3951 domain-containing protein</fullName>
    </recommendedName>
</protein>
<feature type="compositionally biased region" description="Basic and acidic residues" evidence="1">
    <location>
        <begin position="58"/>
        <end position="68"/>
    </location>
</feature>
<evidence type="ECO:0008006" key="4">
    <source>
        <dbReference type="Google" id="ProtNLM"/>
    </source>
</evidence>
<reference evidence="2 3" key="1">
    <citation type="submission" date="2016-06" db="EMBL/GenBank/DDBJ databases">
        <title>Domibacillus iocasae genome sequencing.</title>
        <authorList>
            <person name="Verma A."/>
            <person name="Pal Y."/>
            <person name="Ojha A.K."/>
            <person name="Krishnamurthi S."/>
        </authorList>
    </citation>
    <scope>NUCLEOTIDE SEQUENCE [LARGE SCALE GENOMIC DNA]</scope>
    <source>
        <strain evidence="2 3">DSM 29979</strain>
    </source>
</reference>
<feature type="region of interest" description="Disordered" evidence="1">
    <location>
        <begin position="24"/>
        <end position="68"/>
    </location>
</feature>
<accession>A0A1E7DU53</accession>